<protein>
    <submittedName>
        <fullName evidence="2">Uncharacterized protein</fullName>
    </submittedName>
</protein>
<dbReference type="OrthoDB" id="5147620at2"/>
<dbReference type="Proteomes" id="UP000002255">
    <property type="component" value="Chromosome"/>
</dbReference>
<name>D1BZY1_XYLCX</name>
<feature type="transmembrane region" description="Helical" evidence="1">
    <location>
        <begin position="43"/>
        <end position="63"/>
    </location>
</feature>
<accession>D1BZY1</accession>
<evidence type="ECO:0000256" key="1">
    <source>
        <dbReference type="SAM" id="Phobius"/>
    </source>
</evidence>
<keyword evidence="3" id="KW-1185">Reference proteome</keyword>
<feature type="transmembrane region" description="Helical" evidence="1">
    <location>
        <begin position="69"/>
        <end position="88"/>
    </location>
</feature>
<organism evidence="2 3">
    <name type="scientific">Xylanimonas cellulosilytica (strain DSM 15894 / JCM 12276 / CECT 5975 / KCTC 9989 / LMG 20990 / NBRC 107835 / XIL07)</name>
    <dbReference type="NCBI Taxonomy" id="446471"/>
    <lineage>
        <taxon>Bacteria</taxon>
        <taxon>Bacillati</taxon>
        <taxon>Actinomycetota</taxon>
        <taxon>Actinomycetes</taxon>
        <taxon>Micrococcales</taxon>
        <taxon>Promicromonosporaceae</taxon>
        <taxon>Xylanimonas</taxon>
    </lineage>
</organism>
<dbReference type="STRING" id="446471.Xcel_3108"/>
<dbReference type="RefSeq" id="WP_012879851.1">
    <property type="nucleotide sequence ID" value="NC_013530.1"/>
</dbReference>
<proteinExistence type="predicted"/>
<keyword evidence="1" id="KW-0472">Membrane</keyword>
<dbReference type="KEGG" id="xce:Xcel_3108"/>
<gene>
    <name evidence="2" type="ordered locus">Xcel_3108</name>
</gene>
<sequence length="113" mass="12817">MTVPDGVCWDMTDEPSRTRLVTHVRLPLLPWPARLPAPMPASWVGFVLLATFLVWFLAFVAVLSHGHPFWLAPLVAAVPAWLLGRCVAPIARVRLRREAFSVLRWLREEPQAE</sequence>
<dbReference type="EMBL" id="CP001821">
    <property type="protein sequence ID" value="ACZ32109.1"/>
    <property type="molecule type" value="Genomic_DNA"/>
</dbReference>
<evidence type="ECO:0000313" key="2">
    <source>
        <dbReference type="EMBL" id="ACZ32109.1"/>
    </source>
</evidence>
<dbReference type="AlphaFoldDB" id="D1BZY1"/>
<reference evidence="3" key="1">
    <citation type="submission" date="2009-11" db="EMBL/GenBank/DDBJ databases">
        <title>The complete chromosome of Xylanimonas cellulosilytica DSM 15894.</title>
        <authorList>
            <consortium name="US DOE Joint Genome Institute (JGI-PGF)"/>
            <person name="Lucas S."/>
            <person name="Copeland A."/>
            <person name="Lapidus A."/>
            <person name="Glavina del Rio T."/>
            <person name="Dalin E."/>
            <person name="Tice H."/>
            <person name="Bruce D."/>
            <person name="Goodwin L."/>
            <person name="Pitluck S."/>
            <person name="Kyrpides N."/>
            <person name="Mavromatis K."/>
            <person name="Ivanova N."/>
            <person name="Mikhailova N."/>
            <person name="Foster B."/>
            <person name="Clum A."/>
            <person name="Brettin T."/>
            <person name="Detter J.C."/>
            <person name="Han C."/>
            <person name="Larimer F."/>
            <person name="Land M."/>
            <person name="Hauser L."/>
            <person name="Markowitz V."/>
            <person name="Cheng J.F."/>
            <person name="Hugenholtz P."/>
            <person name="Woyke T."/>
            <person name="Wu D."/>
            <person name="Gehrich-Schroeter G."/>
            <person name="Schneider S."/>
            <person name="Pukall S.R."/>
            <person name="Klenk H.P."/>
            <person name="Eisen J.A."/>
        </authorList>
    </citation>
    <scope>NUCLEOTIDE SEQUENCE [LARGE SCALE GENOMIC DNA]</scope>
    <source>
        <strain evidence="3">DSM 15894 / CECT 5975 / LMG 20990 / XIL07</strain>
    </source>
</reference>
<keyword evidence="1" id="KW-1133">Transmembrane helix</keyword>
<keyword evidence="1" id="KW-0812">Transmembrane</keyword>
<evidence type="ECO:0000313" key="3">
    <source>
        <dbReference type="Proteomes" id="UP000002255"/>
    </source>
</evidence>
<dbReference type="HOGENOM" id="CLU_2132581_0_0_11"/>
<reference evidence="2 3" key="2">
    <citation type="journal article" date="2010" name="Stand. Genomic Sci.">
        <title>Complete genome sequence of Xylanimonas cellulosilytica type strain (XIL07).</title>
        <authorList>
            <person name="Foster B."/>
            <person name="Pukall R."/>
            <person name="Abt B."/>
            <person name="Nolan M."/>
            <person name="Glavina Del Rio T."/>
            <person name="Chen F."/>
            <person name="Lucas S."/>
            <person name="Tice H."/>
            <person name="Pitluck S."/>
            <person name="Cheng J.-F."/>
            <person name="Chertkov O."/>
            <person name="Brettin T."/>
            <person name="Han C."/>
            <person name="Detter J.C."/>
            <person name="Bruce D."/>
            <person name="Goodwin L."/>
            <person name="Ivanova N."/>
            <person name="Mavromatis K."/>
            <person name="Pati A."/>
            <person name="Mikhailova N."/>
            <person name="Chen A."/>
            <person name="Palaniappan K."/>
            <person name="Land M."/>
            <person name="Hauser L."/>
            <person name="Chang Y.-J."/>
            <person name="Jeffries C.D."/>
            <person name="Chain P."/>
            <person name="Rohde M."/>
            <person name="Goeker M."/>
            <person name="Bristow J."/>
            <person name="Eisen J.A."/>
            <person name="Markowitz V."/>
            <person name="Hugenholtz P."/>
            <person name="Kyrpides N.C."/>
            <person name="Klenk H.-P."/>
            <person name="Lapidus A."/>
        </authorList>
    </citation>
    <scope>NUCLEOTIDE SEQUENCE [LARGE SCALE GENOMIC DNA]</scope>
    <source>
        <strain evidence="3">DSM 15894 / CECT 5975 / LMG 20990 / XIL07</strain>
    </source>
</reference>